<dbReference type="Proteomes" id="UP000076874">
    <property type="component" value="Unassembled WGS sequence"/>
</dbReference>
<feature type="compositionally biased region" description="Low complexity" evidence="1">
    <location>
        <begin position="179"/>
        <end position="194"/>
    </location>
</feature>
<feature type="region of interest" description="Disordered" evidence="1">
    <location>
        <begin position="312"/>
        <end position="366"/>
    </location>
</feature>
<feature type="compositionally biased region" description="Low complexity" evidence="1">
    <location>
        <begin position="127"/>
        <end position="142"/>
    </location>
</feature>
<dbReference type="OrthoDB" id="4150221at2759"/>
<evidence type="ECO:0000313" key="4">
    <source>
        <dbReference type="Proteomes" id="UP000076874"/>
    </source>
</evidence>
<sequence>MPYNTRRKSLSLPSLGIHVPVTHAARVAANRASPNHSSHHNHSNSNNSSRGASPAASATTTTPGAAAAAAAAAMQSTSHRRPLSPLSTETSASSRSPKRASSDDDDASAHPHQQPGKRMKRAHGAGSISSVSSPSSSLSSPRHSAHAKSRTPSGANTVVTTPPPSPKRQASVDMDASDGETPPASPSSSATEGAAADVGLIDMRAVDDDIVEGVILQLQATGNRPHLIKELSAVLMHRLKSVQQSANPCAIISSRLASYMKRPCWSAGAPCPLMKELENIHPRRTYYFLTVSPHLPLPDASSNQYVVPRTSIVTPPLSTAPSGSEAAEDERRRELSPSPEVDLSSPELDDAEDDVPMPNTPIGSFSARFPRASSHYVARDHRGASPPLEKDEKEFTQTAEGLQKRRLAGHASLVLASAAPPTTTVSSPLSTGSLTLLGHGMDLDEAARDDSLLFGSESRHLVVSNTHSFAVLASPAMRPTFSLGLKKETEFDGWAKLDTMLDWDRSPESIELEELDGLLGEF</sequence>
<feature type="region of interest" description="Disordered" evidence="1">
    <location>
        <begin position="30"/>
        <end position="194"/>
    </location>
</feature>
<feature type="domain" description="GDS1 winged helix" evidence="2">
    <location>
        <begin position="202"/>
        <end position="294"/>
    </location>
</feature>
<accession>A0A167ZVS4</accession>
<evidence type="ECO:0000256" key="1">
    <source>
        <dbReference type="SAM" id="MobiDB-lite"/>
    </source>
</evidence>
<gene>
    <name evidence="3" type="ORF">SPI_00149</name>
</gene>
<proteinExistence type="predicted"/>
<protein>
    <recommendedName>
        <fullName evidence="2">GDS1 winged helix domain-containing protein</fullName>
    </recommendedName>
</protein>
<keyword evidence="4" id="KW-1185">Reference proteome</keyword>
<dbReference type="Pfam" id="PF25318">
    <property type="entry name" value="WHD_GDS1"/>
    <property type="match status" value="1"/>
</dbReference>
<evidence type="ECO:0000313" key="3">
    <source>
        <dbReference type="EMBL" id="OAA67954.1"/>
    </source>
</evidence>
<dbReference type="InterPro" id="IPR057511">
    <property type="entry name" value="WH_GDS1"/>
</dbReference>
<dbReference type="AlphaFoldDB" id="A0A167ZVS4"/>
<evidence type="ECO:0000259" key="2">
    <source>
        <dbReference type="Pfam" id="PF25318"/>
    </source>
</evidence>
<reference evidence="3 4" key="1">
    <citation type="journal article" date="2016" name="Genome Biol. Evol.">
        <title>Divergent and convergent evolution of fungal pathogenicity.</title>
        <authorList>
            <person name="Shang Y."/>
            <person name="Xiao G."/>
            <person name="Zheng P."/>
            <person name="Cen K."/>
            <person name="Zhan S."/>
            <person name="Wang C."/>
        </authorList>
    </citation>
    <scope>NUCLEOTIDE SEQUENCE [LARGE SCALE GENOMIC DNA]</scope>
    <source>
        <strain evidence="3 4">RCEF 264</strain>
    </source>
</reference>
<name>A0A167ZVS4_9HYPO</name>
<organism evidence="3 4">
    <name type="scientific">Niveomyces insectorum RCEF 264</name>
    <dbReference type="NCBI Taxonomy" id="1081102"/>
    <lineage>
        <taxon>Eukaryota</taxon>
        <taxon>Fungi</taxon>
        <taxon>Dikarya</taxon>
        <taxon>Ascomycota</taxon>
        <taxon>Pezizomycotina</taxon>
        <taxon>Sordariomycetes</taxon>
        <taxon>Hypocreomycetidae</taxon>
        <taxon>Hypocreales</taxon>
        <taxon>Cordycipitaceae</taxon>
        <taxon>Niveomyces</taxon>
    </lineage>
</organism>
<comment type="caution">
    <text evidence="3">The sequence shown here is derived from an EMBL/GenBank/DDBJ whole genome shotgun (WGS) entry which is preliminary data.</text>
</comment>
<feature type="compositionally biased region" description="Low complexity" evidence="1">
    <location>
        <begin position="43"/>
        <end position="73"/>
    </location>
</feature>
<feature type="compositionally biased region" description="Polar residues" evidence="1">
    <location>
        <begin position="150"/>
        <end position="160"/>
    </location>
</feature>
<dbReference type="STRING" id="1081102.A0A167ZVS4"/>
<feature type="compositionally biased region" description="Polar residues" evidence="1">
    <location>
        <begin position="312"/>
        <end position="322"/>
    </location>
</feature>
<dbReference type="EMBL" id="AZHD01000001">
    <property type="protein sequence ID" value="OAA67954.1"/>
    <property type="molecule type" value="Genomic_DNA"/>
</dbReference>